<evidence type="ECO:0000313" key="3">
    <source>
        <dbReference type="EMBL" id="EFJ26905.1"/>
    </source>
</evidence>
<dbReference type="Pfam" id="PF00815">
    <property type="entry name" value="Histidinol_dh"/>
    <property type="match status" value="1"/>
</dbReference>
<dbReference type="InParanoid" id="D8RLE6"/>
<dbReference type="KEGG" id="smo:SELMODRAFT_96440"/>
<gene>
    <name evidence="3" type="ORF">SELMODRAFT_96440</name>
</gene>
<protein>
    <recommendedName>
        <fullName evidence="5">Aldehyde dehydrogenase domain-containing protein</fullName>
    </recommendedName>
</protein>
<dbReference type="GO" id="GO:0046872">
    <property type="term" value="F:metal ion binding"/>
    <property type="evidence" value="ECO:0007669"/>
    <property type="project" value="InterPro"/>
</dbReference>
<dbReference type="HOGENOM" id="CLU_1500122_0_0_1"/>
<feature type="non-terminal residue" evidence="3">
    <location>
        <position position="1"/>
    </location>
</feature>
<dbReference type="Proteomes" id="UP000001514">
    <property type="component" value="Unassembled WGS sequence"/>
</dbReference>
<evidence type="ECO:0000256" key="2">
    <source>
        <dbReference type="RuleBase" id="RU004175"/>
    </source>
</evidence>
<dbReference type="InterPro" id="IPR016161">
    <property type="entry name" value="Ald_DH/histidinol_DH"/>
</dbReference>
<keyword evidence="4" id="KW-1185">Reference proteome</keyword>
<keyword evidence="1" id="KW-0560">Oxidoreductase</keyword>
<dbReference type="PRINTS" id="PR00083">
    <property type="entry name" value="HOLDHDRGNASE"/>
</dbReference>
<proteinExistence type="inferred from homology"/>
<organism evidence="4">
    <name type="scientific">Selaginella moellendorffii</name>
    <name type="common">Spikemoss</name>
    <dbReference type="NCBI Taxonomy" id="88036"/>
    <lineage>
        <taxon>Eukaryota</taxon>
        <taxon>Viridiplantae</taxon>
        <taxon>Streptophyta</taxon>
        <taxon>Embryophyta</taxon>
        <taxon>Tracheophyta</taxon>
        <taxon>Lycopodiopsida</taxon>
        <taxon>Selaginellales</taxon>
        <taxon>Selaginellaceae</taxon>
        <taxon>Selaginella</taxon>
    </lineage>
</organism>
<accession>D8RLE6</accession>
<reference evidence="3 4" key="1">
    <citation type="journal article" date="2011" name="Science">
        <title>The Selaginella genome identifies genetic changes associated with the evolution of vascular plants.</title>
        <authorList>
            <person name="Banks J.A."/>
            <person name="Nishiyama T."/>
            <person name="Hasebe M."/>
            <person name="Bowman J.L."/>
            <person name="Gribskov M."/>
            <person name="dePamphilis C."/>
            <person name="Albert V.A."/>
            <person name="Aono N."/>
            <person name="Aoyama T."/>
            <person name="Ambrose B.A."/>
            <person name="Ashton N.W."/>
            <person name="Axtell M.J."/>
            <person name="Barker E."/>
            <person name="Barker M.S."/>
            <person name="Bennetzen J.L."/>
            <person name="Bonawitz N.D."/>
            <person name="Chapple C."/>
            <person name="Cheng C."/>
            <person name="Correa L.G."/>
            <person name="Dacre M."/>
            <person name="DeBarry J."/>
            <person name="Dreyer I."/>
            <person name="Elias M."/>
            <person name="Engstrom E.M."/>
            <person name="Estelle M."/>
            <person name="Feng L."/>
            <person name="Finet C."/>
            <person name="Floyd S.K."/>
            <person name="Frommer W.B."/>
            <person name="Fujita T."/>
            <person name="Gramzow L."/>
            <person name="Gutensohn M."/>
            <person name="Harholt J."/>
            <person name="Hattori M."/>
            <person name="Heyl A."/>
            <person name="Hirai T."/>
            <person name="Hiwatashi Y."/>
            <person name="Ishikawa M."/>
            <person name="Iwata M."/>
            <person name="Karol K.G."/>
            <person name="Koehler B."/>
            <person name="Kolukisaoglu U."/>
            <person name="Kubo M."/>
            <person name="Kurata T."/>
            <person name="Lalonde S."/>
            <person name="Li K."/>
            <person name="Li Y."/>
            <person name="Litt A."/>
            <person name="Lyons E."/>
            <person name="Manning G."/>
            <person name="Maruyama T."/>
            <person name="Michael T.P."/>
            <person name="Mikami K."/>
            <person name="Miyazaki S."/>
            <person name="Morinaga S."/>
            <person name="Murata T."/>
            <person name="Mueller-Roeber B."/>
            <person name="Nelson D.R."/>
            <person name="Obara M."/>
            <person name="Oguri Y."/>
            <person name="Olmstead R.G."/>
            <person name="Onodera N."/>
            <person name="Petersen B.L."/>
            <person name="Pils B."/>
            <person name="Prigge M."/>
            <person name="Rensing S.A."/>
            <person name="Riano-Pachon D.M."/>
            <person name="Roberts A.W."/>
            <person name="Sato Y."/>
            <person name="Scheller H.V."/>
            <person name="Schulz B."/>
            <person name="Schulz C."/>
            <person name="Shakirov E.V."/>
            <person name="Shibagaki N."/>
            <person name="Shinohara N."/>
            <person name="Shippen D.E."/>
            <person name="Soerensen I."/>
            <person name="Sotooka R."/>
            <person name="Sugimoto N."/>
            <person name="Sugita M."/>
            <person name="Sumikawa N."/>
            <person name="Tanurdzic M."/>
            <person name="Theissen G."/>
            <person name="Ulvskov P."/>
            <person name="Wakazuki S."/>
            <person name="Weng J.K."/>
            <person name="Willats W.W."/>
            <person name="Wipf D."/>
            <person name="Wolf P.G."/>
            <person name="Yang L."/>
            <person name="Zimmer A.D."/>
            <person name="Zhu Q."/>
            <person name="Mitros T."/>
            <person name="Hellsten U."/>
            <person name="Loque D."/>
            <person name="Otillar R."/>
            <person name="Salamov A."/>
            <person name="Schmutz J."/>
            <person name="Shapiro H."/>
            <person name="Lindquist E."/>
            <person name="Lucas S."/>
            <person name="Rokhsar D."/>
            <person name="Grigoriev I.V."/>
        </authorList>
    </citation>
    <scope>NUCLEOTIDE SEQUENCE [LARGE SCALE GENOMIC DNA]</scope>
</reference>
<sequence>DVQAAFAVAFDNIYKFLARRKTQELEVETMPGNLELSCSRELNAGKLRGVSTGLYVPGSTALMLAVPASIAGCETIVLATPPRSDGSICPEVLYCAKKAGEAQALESIFSLLLHILIFGTVDKILGPGNQYVTAAKMLLQNRESMISINMPAGPSEVLVIADKNANAIHVGASLGSRASQ</sequence>
<dbReference type="PANTHER" id="PTHR21256:SF2">
    <property type="entry name" value="HISTIDINE BIOSYNTHESIS TRIFUNCTIONAL PROTEIN"/>
    <property type="match status" value="1"/>
</dbReference>
<dbReference type="GO" id="GO:0051287">
    <property type="term" value="F:NAD binding"/>
    <property type="evidence" value="ECO:0007669"/>
    <property type="project" value="InterPro"/>
</dbReference>
<dbReference type="Gene3D" id="3.40.50.1980">
    <property type="entry name" value="Nitrogenase molybdenum iron protein domain"/>
    <property type="match status" value="1"/>
</dbReference>
<dbReference type="GO" id="GO:0016616">
    <property type="term" value="F:oxidoreductase activity, acting on the CH-OH group of donors, NAD or NADP as acceptor"/>
    <property type="evidence" value="ECO:0007669"/>
    <property type="project" value="InterPro"/>
</dbReference>
<comment type="similarity">
    <text evidence="2">Belongs to the histidinol dehydrogenase family.</text>
</comment>
<dbReference type="EMBL" id="GL377583">
    <property type="protein sequence ID" value="EFJ26905.1"/>
    <property type="molecule type" value="Genomic_DNA"/>
</dbReference>
<dbReference type="InterPro" id="IPR012131">
    <property type="entry name" value="Hstdl_DH"/>
</dbReference>
<evidence type="ECO:0008006" key="5">
    <source>
        <dbReference type="Google" id="ProtNLM"/>
    </source>
</evidence>
<dbReference type="PANTHER" id="PTHR21256">
    <property type="entry name" value="HISTIDINOL DEHYDROGENASE HDH"/>
    <property type="match status" value="1"/>
</dbReference>
<dbReference type="AlphaFoldDB" id="D8RLE6"/>
<evidence type="ECO:0000313" key="4">
    <source>
        <dbReference type="Proteomes" id="UP000001514"/>
    </source>
</evidence>
<evidence type="ECO:0000256" key="1">
    <source>
        <dbReference type="ARBA" id="ARBA00023002"/>
    </source>
</evidence>
<dbReference type="STRING" id="88036.D8RLE6"/>
<dbReference type="SUPFAM" id="SSF53720">
    <property type="entry name" value="ALDH-like"/>
    <property type="match status" value="1"/>
</dbReference>
<name>D8RLE6_SELML</name>
<dbReference type="eggNOG" id="KOG2697">
    <property type="taxonomic scope" value="Eukaryota"/>
</dbReference>
<dbReference type="Gramene" id="EFJ26905">
    <property type="protein sequence ID" value="EFJ26905"/>
    <property type="gene ID" value="SELMODRAFT_96440"/>
</dbReference>